<dbReference type="EMBL" id="CP138899">
    <property type="protein sequence ID" value="WPK27243.1"/>
    <property type="molecule type" value="Genomic_DNA"/>
</dbReference>
<dbReference type="PANTHER" id="PTHR24171">
    <property type="entry name" value="ANKYRIN REPEAT DOMAIN-CONTAINING PROTEIN 39-RELATED"/>
    <property type="match status" value="1"/>
</dbReference>
<accession>A0AAX4HFJ5</accession>
<feature type="compositionally biased region" description="Basic and acidic residues" evidence="4">
    <location>
        <begin position="527"/>
        <end position="536"/>
    </location>
</feature>
<dbReference type="Gene3D" id="1.25.40.20">
    <property type="entry name" value="Ankyrin repeat-containing domain"/>
    <property type="match status" value="2"/>
</dbReference>
<dbReference type="InterPro" id="IPR036770">
    <property type="entry name" value="Ankyrin_rpt-contain_sf"/>
</dbReference>
<dbReference type="GeneID" id="88175680"/>
<feature type="compositionally biased region" description="Polar residues" evidence="4">
    <location>
        <begin position="111"/>
        <end position="124"/>
    </location>
</feature>
<feature type="region of interest" description="Disordered" evidence="4">
    <location>
        <begin position="268"/>
        <end position="352"/>
    </location>
</feature>
<feature type="compositionally biased region" description="Basic and acidic residues" evidence="4">
    <location>
        <begin position="197"/>
        <end position="221"/>
    </location>
</feature>
<dbReference type="KEGG" id="asau:88175680"/>
<keyword evidence="2 3" id="KW-0040">ANK repeat</keyword>
<feature type="region of interest" description="Disordered" evidence="4">
    <location>
        <begin position="1"/>
        <end position="37"/>
    </location>
</feature>
<feature type="compositionally biased region" description="Basic and acidic residues" evidence="4">
    <location>
        <begin position="960"/>
        <end position="1006"/>
    </location>
</feature>
<protein>
    <submittedName>
        <fullName evidence="5">Uncharacterized protein</fullName>
    </submittedName>
</protein>
<proteinExistence type="predicted"/>
<gene>
    <name evidence="5" type="ORF">PUMCH_004620</name>
</gene>
<feature type="compositionally biased region" description="Basic and acidic residues" evidence="4">
    <location>
        <begin position="376"/>
        <end position="388"/>
    </location>
</feature>
<dbReference type="InterPro" id="IPR002110">
    <property type="entry name" value="Ankyrin_rpt"/>
</dbReference>
<reference evidence="5 6" key="1">
    <citation type="submission" date="2023-10" db="EMBL/GenBank/DDBJ databases">
        <title>Draft Genome Sequence of Candida saopaulonensis from a very Premature Infant with Sepsis.</title>
        <authorList>
            <person name="Ning Y."/>
            <person name="Dai R."/>
            <person name="Xiao M."/>
            <person name="Xu Y."/>
            <person name="Yan Q."/>
            <person name="Zhang L."/>
        </authorList>
    </citation>
    <scope>NUCLEOTIDE SEQUENCE [LARGE SCALE GENOMIC DNA]</scope>
    <source>
        <strain evidence="5 6">19XY460</strain>
    </source>
</reference>
<dbReference type="Proteomes" id="UP001338582">
    <property type="component" value="Chromosome 6"/>
</dbReference>
<dbReference type="PROSITE" id="PS50088">
    <property type="entry name" value="ANK_REPEAT"/>
    <property type="match status" value="4"/>
</dbReference>
<dbReference type="GO" id="GO:0085020">
    <property type="term" value="P:protein K6-linked ubiquitination"/>
    <property type="evidence" value="ECO:0007669"/>
    <property type="project" value="TreeGrafter"/>
</dbReference>
<evidence type="ECO:0000256" key="4">
    <source>
        <dbReference type="SAM" id="MobiDB-lite"/>
    </source>
</evidence>
<organism evidence="5 6">
    <name type="scientific">Australozyma saopauloensis</name>
    <dbReference type="NCBI Taxonomy" id="291208"/>
    <lineage>
        <taxon>Eukaryota</taxon>
        <taxon>Fungi</taxon>
        <taxon>Dikarya</taxon>
        <taxon>Ascomycota</taxon>
        <taxon>Saccharomycotina</taxon>
        <taxon>Pichiomycetes</taxon>
        <taxon>Metschnikowiaceae</taxon>
        <taxon>Australozyma</taxon>
    </lineage>
</organism>
<keyword evidence="1" id="KW-0677">Repeat</keyword>
<feature type="compositionally biased region" description="Basic and acidic residues" evidence="4">
    <location>
        <begin position="71"/>
        <end position="108"/>
    </location>
</feature>
<dbReference type="Pfam" id="PF12796">
    <property type="entry name" value="Ank_2"/>
    <property type="match status" value="2"/>
</dbReference>
<dbReference type="PANTHER" id="PTHR24171:SF8">
    <property type="entry name" value="BRCA1-ASSOCIATED RING DOMAIN PROTEIN 1"/>
    <property type="match status" value="1"/>
</dbReference>
<evidence type="ECO:0000256" key="1">
    <source>
        <dbReference type="ARBA" id="ARBA00022737"/>
    </source>
</evidence>
<feature type="compositionally biased region" description="Basic and acidic residues" evidence="4">
    <location>
        <begin position="319"/>
        <end position="344"/>
    </location>
</feature>
<dbReference type="GO" id="GO:0004842">
    <property type="term" value="F:ubiquitin-protein transferase activity"/>
    <property type="evidence" value="ECO:0007669"/>
    <property type="project" value="TreeGrafter"/>
</dbReference>
<feature type="repeat" description="ANK" evidence="3">
    <location>
        <begin position="631"/>
        <end position="663"/>
    </location>
</feature>
<feature type="region of interest" description="Disordered" evidence="4">
    <location>
        <begin position="448"/>
        <end position="569"/>
    </location>
</feature>
<feature type="region of interest" description="Disordered" evidence="4">
    <location>
        <begin position="155"/>
        <end position="221"/>
    </location>
</feature>
<evidence type="ECO:0000256" key="3">
    <source>
        <dbReference type="PROSITE-ProRule" id="PRU00023"/>
    </source>
</evidence>
<feature type="repeat" description="ANK" evidence="3">
    <location>
        <begin position="792"/>
        <end position="824"/>
    </location>
</feature>
<dbReference type="PRINTS" id="PR01415">
    <property type="entry name" value="ANKYRIN"/>
</dbReference>
<feature type="region of interest" description="Disordered" evidence="4">
    <location>
        <begin position="947"/>
        <end position="1006"/>
    </location>
</feature>
<feature type="repeat" description="ANK" evidence="3">
    <location>
        <begin position="562"/>
        <end position="594"/>
    </location>
</feature>
<dbReference type="RefSeq" id="XP_062879621.1">
    <property type="nucleotide sequence ID" value="XM_063023551.1"/>
</dbReference>
<feature type="region of interest" description="Disordered" evidence="4">
    <location>
        <begin position="889"/>
        <end position="908"/>
    </location>
</feature>
<feature type="region of interest" description="Disordered" evidence="4">
    <location>
        <begin position="1038"/>
        <end position="1060"/>
    </location>
</feature>
<evidence type="ECO:0000256" key="2">
    <source>
        <dbReference type="ARBA" id="ARBA00023043"/>
    </source>
</evidence>
<feature type="repeat" description="ANK" evidence="3">
    <location>
        <begin position="595"/>
        <end position="627"/>
    </location>
</feature>
<dbReference type="SMART" id="SM00248">
    <property type="entry name" value="ANK"/>
    <property type="match status" value="5"/>
</dbReference>
<sequence length="1279" mass="144792">MNKNYVKKTTKKRQKNDKKLELSNQHKTKKNPSHTRTQTHFTPICFIYCGVHILFQIYPVMTFKRNHDARHNNANFDRGEKPKALDPDRTRLDWLDRPERPDRSDRPYHNRYNNQSNRPQGGSSKQHEGYQGNHYRRNDRREYYGSYYNEQGYASQDRGYSSIKPPNGSWRRKQNGNQNQNQSLQYDQYQGNKHRSSGGDDRRFNLKYSRQDSYGKDHRERPAYDSNLQKYAGSGHAQQLKLSFSVKLSLPQEADGGKDLDAVAKVTSFRSSKTNSPGTSNDQTEKTEDTSKTASESIGDAPKIALEKTNDASNITLEKTNDVSKITPEKTNDTSKVNLEKTNDTPKVLPENAGDTLKITPIIPEKTGDASKIVSEKTDINESEKRTEAQSLKDSAPTPLILVSSQQSAEVSTPETIVVTSAQPLEFTDPVQILSSFSAGLRADSEYRLEDDSDAETVISDSQPSSLLKPLMRSRSRDTTRKALKRKAIFSSDEEDSDTEASVKSMKHHKTNQSKPHDSVPAEEPIDQDHDREPKRKTSTTTELQSSKSKKTQTYKIKRDSTGRSQLQRACKKGDLEEVNRFIERGADPNECDFGGFTCLHEAALAGHTDIVHVLIQNGADVNKQASEAGDMETPLMDACENKHYETVQLLLQHGADPNICNLDGHSAFTKLQRLLSEDDSYDSILELLEKHLSQCSDPQMKIRASLAKAQVDDPSESYFKDLIKKKYNNIYRFAAQGEKEATAEYFITHALDLAKMPDILILAARNGHIELVDILLGLNPNQFNINQKNKAGVNVLHATVGRGLTNVVKSLLLKGADPSITRGGDSKNALEIAESSARYDLKEILYLQKRISDPQANLDEDITAESAELAGEIGHTSDTINVEKKETFSSSQVSELQNEEMHTDPQDADAELLRILESTPEERPESVSTHNTADPQIENPVAHLQEEQETGGTNVAVKSEVETEHESGIKEVNEARSDSENEMDTRSVDESRTTEQEPENSKELEEFKLRAAEEAKVWQEKMLAKKRARKEMFLQAEKEKEKRRKEEEERRIQEMKAQEERKKQEMAQLALAAKKEALVFQQKQAAFEVQLVLLRYPIGLQEALFDRTSARVRVSKFGPLYIFKIGEVELVVDLQLSLLLSHSVSDLHRSLAESVGEELDMESKNKLWLLFFNMIGVSRLGVAEKNGREKFCDLSLHWIKLSSACQYMEEHNPEIYSMVWEQKQTTRVNLAAIEYRALHADWMPKPTESDQELGFVPPKLKKRQDVVHTIHTAGNSLW</sequence>
<dbReference type="PROSITE" id="PS50297">
    <property type="entry name" value="ANK_REP_REGION"/>
    <property type="match status" value="3"/>
</dbReference>
<name>A0AAX4HFJ5_9ASCO</name>
<keyword evidence="6" id="KW-1185">Reference proteome</keyword>
<feature type="compositionally biased region" description="Polar residues" evidence="4">
    <location>
        <begin position="268"/>
        <end position="282"/>
    </location>
</feature>
<feature type="region of interest" description="Disordered" evidence="4">
    <location>
        <begin position="376"/>
        <end position="399"/>
    </location>
</feature>
<evidence type="ECO:0000313" key="6">
    <source>
        <dbReference type="Proteomes" id="UP001338582"/>
    </source>
</evidence>
<dbReference type="SUPFAM" id="SSF48403">
    <property type="entry name" value="Ankyrin repeat"/>
    <property type="match status" value="1"/>
</dbReference>
<feature type="compositionally biased region" description="Basic residues" evidence="4">
    <location>
        <begin position="1"/>
        <end position="16"/>
    </location>
</feature>
<feature type="region of interest" description="Disordered" evidence="4">
    <location>
        <begin position="71"/>
        <end position="139"/>
    </location>
</feature>
<evidence type="ECO:0000313" key="5">
    <source>
        <dbReference type="EMBL" id="WPK27243.1"/>
    </source>
</evidence>
<dbReference type="AlphaFoldDB" id="A0AAX4HFJ5"/>